<dbReference type="STRING" id="37927.SA2016_0168"/>
<dbReference type="KEGG" id="satk:SA2016_0168"/>
<evidence type="ECO:0000313" key="1">
    <source>
        <dbReference type="EMBL" id="AMM30869.1"/>
    </source>
</evidence>
<dbReference type="InterPro" id="IPR027417">
    <property type="entry name" value="P-loop_NTPase"/>
</dbReference>
<dbReference type="Proteomes" id="UP000070134">
    <property type="component" value="Chromosome"/>
</dbReference>
<reference evidence="1 2" key="1">
    <citation type="submission" date="2016-02" db="EMBL/GenBank/DDBJ databases">
        <title>Complete genome of Sinomonas atrocyanea KCTC 3377.</title>
        <authorList>
            <person name="Kim K.M."/>
        </authorList>
    </citation>
    <scope>NUCLEOTIDE SEQUENCE [LARGE SCALE GENOMIC DNA]</scope>
    <source>
        <strain evidence="1 2">KCTC 3377</strain>
    </source>
</reference>
<dbReference type="NCBIfam" id="NF006743">
    <property type="entry name" value="PRK09270.1-2"/>
    <property type="match status" value="1"/>
</dbReference>
<dbReference type="RefSeq" id="WP_066494357.1">
    <property type="nucleotide sequence ID" value="NZ_BJMO01000062.1"/>
</dbReference>
<dbReference type="EMBL" id="CP014518">
    <property type="protein sequence ID" value="AMM30869.1"/>
    <property type="molecule type" value="Genomic_DNA"/>
</dbReference>
<accession>A0A126ZUN6</accession>
<organism evidence="1 2">
    <name type="scientific">Sinomonas atrocyanea</name>
    <dbReference type="NCBI Taxonomy" id="37927"/>
    <lineage>
        <taxon>Bacteria</taxon>
        <taxon>Bacillati</taxon>
        <taxon>Actinomycetota</taxon>
        <taxon>Actinomycetes</taxon>
        <taxon>Micrococcales</taxon>
        <taxon>Micrococcaceae</taxon>
        <taxon>Sinomonas</taxon>
    </lineage>
</organism>
<gene>
    <name evidence="1" type="ORF">SA2016_0168</name>
</gene>
<proteinExistence type="predicted"/>
<dbReference type="AlphaFoldDB" id="A0A126ZUN6"/>
<dbReference type="PANTHER" id="PTHR10285">
    <property type="entry name" value="URIDINE KINASE"/>
    <property type="match status" value="1"/>
</dbReference>
<dbReference type="SUPFAM" id="SSF52540">
    <property type="entry name" value="P-loop containing nucleoside triphosphate hydrolases"/>
    <property type="match status" value="1"/>
</dbReference>
<dbReference type="OrthoDB" id="3192509at2"/>
<keyword evidence="2" id="KW-1185">Reference proteome</keyword>
<sequence>MTLDALARRAASLVPEEGGRAILGICGEPGAGKTTLAEQILERLRSAHGADWAAHVPMDGFHLADVQLARLGLLDRKGAPETFDADGYAALLGRIASGAGSVVYAPGFERRLEQPLAAAIAVPPEARLIITEGNYLLLGEAPWAAARARLREVWYLDAEPVTRVDRLIRRHIEFGKDPERAREWVLRSDEANARLIRAGRDSADYVIAAQDCTD</sequence>
<dbReference type="Gene3D" id="3.40.50.300">
    <property type="entry name" value="P-loop containing nucleotide triphosphate hydrolases"/>
    <property type="match status" value="3"/>
</dbReference>
<evidence type="ECO:0000313" key="2">
    <source>
        <dbReference type="Proteomes" id="UP000070134"/>
    </source>
</evidence>
<dbReference type="PATRIC" id="fig|37927.3.peg.172"/>
<protein>
    <submittedName>
        <fullName evidence="1">Fructose transporter</fullName>
    </submittedName>
</protein>
<name>A0A126ZUN6_9MICC</name>